<sequence>MSPPLSVMFVCLGNICRSPLAEGAFRAEAARIGLQVRVASAGIGPWHVGEPPDPRSQAVAARHGVDISGQRGRQVKPADFLTFDHIVALDWRNLTELKQIRPNPSTALLSMLLDHAPGRAGDAVADPYYKPDEAFEITWSDVVAGTRGLAAKLKGEG</sequence>
<dbReference type="AlphaFoldDB" id="A0A4Q9VT80"/>
<gene>
    <name evidence="7" type="ORF">EYW49_07095</name>
</gene>
<dbReference type="Gene3D" id="3.40.50.2300">
    <property type="match status" value="1"/>
</dbReference>
<comment type="similarity">
    <text evidence="1">Belongs to the low molecular weight phosphotyrosine protein phosphatase family.</text>
</comment>
<accession>A0A4Q9VT80</accession>
<name>A0A4Q9VT80_9HYPH</name>
<feature type="active site" description="Nucleophile" evidence="5">
    <location>
        <position position="11"/>
    </location>
</feature>
<dbReference type="EMBL" id="SJFN01000008">
    <property type="protein sequence ID" value="TBW39249.1"/>
    <property type="molecule type" value="Genomic_DNA"/>
</dbReference>
<dbReference type="Proteomes" id="UP000292781">
    <property type="component" value="Unassembled WGS sequence"/>
</dbReference>
<evidence type="ECO:0000313" key="7">
    <source>
        <dbReference type="EMBL" id="TBW39249.1"/>
    </source>
</evidence>
<evidence type="ECO:0000256" key="5">
    <source>
        <dbReference type="PIRSR" id="PIRSR617867-1"/>
    </source>
</evidence>
<dbReference type="GO" id="GO:0004725">
    <property type="term" value="F:protein tyrosine phosphatase activity"/>
    <property type="evidence" value="ECO:0007669"/>
    <property type="project" value="UniProtKB-EC"/>
</dbReference>
<protein>
    <recommendedName>
        <fullName evidence="2">protein-tyrosine-phosphatase</fullName>
        <ecNumber evidence="2">3.1.3.48</ecNumber>
    </recommendedName>
</protein>
<dbReference type="PANTHER" id="PTHR11717">
    <property type="entry name" value="LOW MOLECULAR WEIGHT PROTEIN TYROSINE PHOSPHATASE"/>
    <property type="match status" value="1"/>
</dbReference>
<dbReference type="Pfam" id="PF01451">
    <property type="entry name" value="LMWPc"/>
    <property type="match status" value="1"/>
</dbReference>
<reference evidence="7 8" key="1">
    <citation type="submission" date="2019-02" db="EMBL/GenBank/DDBJ databases">
        <title>Siculibacillus lacustris gen. nov., sp. nov., a new rosette-forming bacterium isolated from a freshwater crater lake (Lake St. Ana, Romania).</title>
        <authorList>
            <person name="Felfoldi T."/>
            <person name="Marton Z."/>
            <person name="Szabo A."/>
            <person name="Mentes A."/>
            <person name="Boka K."/>
            <person name="Marialigeti K."/>
            <person name="Mathe I."/>
            <person name="Koncz M."/>
            <person name="Schumann P."/>
            <person name="Toth E."/>
        </authorList>
    </citation>
    <scope>NUCLEOTIDE SEQUENCE [LARGE SCALE GENOMIC DNA]</scope>
    <source>
        <strain evidence="7 8">SA-279</strain>
    </source>
</reference>
<proteinExistence type="inferred from homology"/>
<evidence type="ECO:0000313" key="8">
    <source>
        <dbReference type="Proteomes" id="UP000292781"/>
    </source>
</evidence>
<evidence type="ECO:0000256" key="4">
    <source>
        <dbReference type="ARBA" id="ARBA00022912"/>
    </source>
</evidence>
<evidence type="ECO:0000256" key="3">
    <source>
        <dbReference type="ARBA" id="ARBA00022801"/>
    </source>
</evidence>
<feature type="domain" description="Phosphotyrosine protein phosphatase I" evidence="6">
    <location>
        <begin position="5"/>
        <end position="152"/>
    </location>
</feature>
<evidence type="ECO:0000259" key="6">
    <source>
        <dbReference type="SMART" id="SM00226"/>
    </source>
</evidence>
<dbReference type="OrthoDB" id="9784339at2"/>
<keyword evidence="4" id="KW-0904">Protein phosphatase</keyword>
<dbReference type="CDD" id="cd16343">
    <property type="entry name" value="LMWPTP"/>
    <property type="match status" value="1"/>
</dbReference>
<evidence type="ECO:0000256" key="2">
    <source>
        <dbReference type="ARBA" id="ARBA00013064"/>
    </source>
</evidence>
<dbReference type="InterPro" id="IPR023485">
    <property type="entry name" value="Ptyr_pPase"/>
</dbReference>
<feature type="active site" evidence="5">
    <location>
        <position position="17"/>
    </location>
</feature>
<organism evidence="7 8">
    <name type="scientific">Siculibacillus lacustris</name>
    <dbReference type="NCBI Taxonomy" id="1549641"/>
    <lineage>
        <taxon>Bacteria</taxon>
        <taxon>Pseudomonadati</taxon>
        <taxon>Pseudomonadota</taxon>
        <taxon>Alphaproteobacteria</taxon>
        <taxon>Hyphomicrobiales</taxon>
        <taxon>Ancalomicrobiaceae</taxon>
        <taxon>Siculibacillus</taxon>
    </lineage>
</organism>
<dbReference type="PRINTS" id="PR00719">
    <property type="entry name" value="LMWPTPASE"/>
</dbReference>
<dbReference type="SMART" id="SM00226">
    <property type="entry name" value="LMWPc"/>
    <property type="match status" value="1"/>
</dbReference>
<dbReference type="PANTHER" id="PTHR11717:SF7">
    <property type="entry name" value="LOW MOLECULAR WEIGHT PHOSPHOTYROSINE PROTEIN PHOSPHATASE"/>
    <property type="match status" value="1"/>
</dbReference>
<dbReference type="InterPro" id="IPR017867">
    <property type="entry name" value="Tyr_phospatase_low_mol_wt"/>
</dbReference>
<keyword evidence="8" id="KW-1185">Reference proteome</keyword>
<feature type="active site" description="Proton donor" evidence="5">
    <location>
        <position position="126"/>
    </location>
</feature>
<evidence type="ECO:0000256" key="1">
    <source>
        <dbReference type="ARBA" id="ARBA00011063"/>
    </source>
</evidence>
<dbReference type="EC" id="3.1.3.48" evidence="2"/>
<dbReference type="InterPro" id="IPR050438">
    <property type="entry name" value="LMW_PTPase"/>
</dbReference>
<comment type="caution">
    <text evidence="7">The sequence shown here is derived from an EMBL/GenBank/DDBJ whole genome shotgun (WGS) entry which is preliminary data.</text>
</comment>
<keyword evidence="3" id="KW-0378">Hydrolase</keyword>
<dbReference type="InterPro" id="IPR036196">
    <property type="entry name" value="Ptyr_pPase_sf"/>
</dbReference>
<dbReference type="SUPFAM" id="SSF52788">
    <property type="entry name" value="Phosphotyrosine protein phosphatases I"/>
    <property type="match status" value="1"/>
</dbReference>